<dbReference type="InterPro" id="IPR005835">
    <property type="entry name" value="NTP_transferase_dom"/>
</dbReference>
<comment type="caution">
    <text evidence="2">The sequence shown here is derived from an EMBL/GenBank/DDBJ whole genome shotgun (WGS) entry which is preliminary data.</text>
</comment>
<organism evidence="2">
    <name type="scientific">candidate division WOR-3 bacterium</name>
    <dbReference type="NCBI Taxonomy" id="2052148"/>
    <lineage>
        <taxon>Bacteria</taxon>
        <taxon>Bacteria division WOR-3</taxon>
    </lineage>
</organism>
<gene>
    <name evidence="2" type="ORF">ENX16_06780</name>
</gene>
<dbReference type="EC" id="2.7.7.24" evidence="2"/>
<dbReference type="Pfam" id="PF00483">
    <property type="entry name" value="NTP_transferase"/>
    <property type="match status" value="1"/>
</dbReference>
<accession>A0A7V3PUI4</accession>
<keyword evidence="2" id="KW-0808">Transferase</keyword>
<reference evidence="2" key="1">
    <citation type="journal article" date="2020" name="mSystems">
        <title>Genome- and Community-Level Interaction Insights into Carbon Utilization and Element Cycling Functions of Hydrothermarchaeota in Hydrothermal Sediment.</title>
        <authorList>
            <person name="Zhou Z."/>
            <person name="Liu Y."/>
            <person name="Xu W."/>
            <person name="Pan J."/>
            <person name="Luo Z.H."/>
            <person name="Li M."/>
        </authorList>
    </citation>
    <scope>NUCLEOTIDE SEQUENCE [LARGE SCALE GENOMIC DNA]</scope>
    <source>
        <strain evidence="2">SpSt-914</strain>
    </source>
</reference>
<dbReference type="NCBIfam" id="TIGR01208">
    <property type="entry name" value="rmlA_long"/>
    <property type="match status" value="1"/>
</dbReference>
<dbReference type="CDD" id="cd04189">
    <property type="entry name" value="G1P_TT_long"/>
    <property type="match status" value="1"/>
</dbReference>
<dbReference type="EMBL" id="DTMZ01000167">
    <property type="protein sequence ID" value="HGD13761.1"/>
    <property type="molecule type" value="Genomic_DNA"/>
</dbReference>
<dbReference type="Gene3D" id="2.160.10.10">
    <property type="entry name" value="Hexapeptide repeat proteins"/>
    <property type="match status" value="1"/>
</dbReference>
<dbReference type="InterPro" id="IPR029044">
    <property type="entry name" value="Nucleotide-diphossugar_trans"/>
</dbReference>
<protein>
    <submittedName>
        <fullName evidence="2">Glucose-1-phosphate thymidylyltransferase</fullName>
        <ecNumber evidence="2">2.7.7.24</ecNumber>
    </submittedName>
</protein>
<sequence length="355" mass="38519">MYMKALVLCGGKGTRLRPLTYTMPKQLVPVANRPILGYVLDHLADAGIKELGVVVSPETGRAIQDFVGTGAAWAAQVEYIMQEEPLGLAHAVKVSRGFLGNEPFVMYLGDNLLQDGIKDGLARFESDNADALIMLKEVGNPQQFGVAVLEKERVVQLVEKPAEPPSNLALVGVYIFSARIHEAIEQLSFSARGELEITDAIQGLIDSGARVVPVELKGWWLDTGKKDDLLAANQVVLSDYCEHHLAGEVENSAVREPVTVGPDTSVRNSVISGPVVIGEKCRIENSVVGPFVSIGAESEIYDSRIEFSVVMERCRICGVRSVVHSLLGREVRIRGRGNMTGGMRLLLSDSSEVEL</sequence>
<feature type="domain" description="Nucleotidyl transferase" evidence="1">
    <location>
        <begin position="4"/>
        <end position="236"/>
    </location>
</feature>
<name>A0A7V3PUI4_UNCW3</name>
<dbReference type="Gene3D" id="3.90.550.10">
    <property type="entry name" value="Spore Coat Polysaccharide Biosynthesis Protein SpsA, Chain A"/>
    <property type="match status" value="1"/>
</dbReference>
<keyword evidence="2" id="KW-0548">Nucleotidyltransferase</keyword>
<evidence type="ECO:0000259" key="1">
    <source>
        <dbReference type="Pfam" id="PF00483"/>
    </source>
</evidence>
<dbReference type="SUPFAM" id="SSF53448">
    <property type="entry name" value="Nucleotide-diphospho-sugar transferases"/>
    <property type="match status" value="1"/>
</dbReference>
<dbReference type="PANTHER" id="PTHR42883:SF2">
    <property type="entry name" value="THYMIDYLYLTRANSFERASE"/>
    <property type="match status" value="1"/>
</dbReference>
<dbReference type="AlphaFoldDB" id="A0A7V3PUI4"/>
<dbReference type="PANTHER" id="PTHR42883">
    <property type="entry name" value="GLUCOSE-1-PHOSPHATE THYMIDYLTRANSFERASE"/>
    <property type="match status" value="1"/>
</dbReference>
<dbReference type="GO" id="GO:0008879">
    <property type="term" value="F:glucose-1-phosphate thymidylyltransferase activity"/>
    <property type="evidence" value="ECO:0007669"/>
    <property type="project" value="UniProtKB-EC"/>
</dbReference>
<dbReference type="InterPro" id="IPR005908">
    <property type="entry name" value="G1P_thy_trans_l"/>
</dbReference>
<evidence type="ECO:0000313" key="2">
    <source>
        <dbReference type="EMBL" id="HGD13761.1"/>
    </source>
</evidence>
<proteinExistence type="predicted"/>